<dbReference type="Proteomes" id="UP001329430">
    <property type="component" value="Chromosome 4"/>
</dbReference>
<reference evidence="2 3" key="1">
    <citation type="journal article" date="2024" name="Insects">
        <title>An Improved Chromosome-Level Genome Assembly of the Firefly Pyrocoelia pectoralis.</title>
        <authorList>
            <person name="Fu X."/>
            <person name="Meyer-Rochow V.B."/>
            <person name="Ballantyne L."/>
            <person name="Zhu X."/>
        </authorList>
    </citation>
    <scope>NUCLEOTIDE SEQUENCE [LARGE SCALE GENOMIC DNA]</scope>
    <source>
        <strain evidence="2">XCY_ONT2</strain>
    </source>
</reference>
<proteinExistence type="predicted"/>
<dbReference type="PANTHER" id="PTHR33480">
    <property type="entry name" value="SET DOMAIN-CONTAINING PROTEIN-RELATED"/>
    <property type="match status" value="1"/>
</dbReference>
<dbReference type="GO" id="GO:0006310">
    <property type="term" value="P:DNA recombination"/>
    <property type="evidence" value="ECO:0007669"/>
    <property type="project" value="InterPro"/>
</dbReference>
<name>A0AAN7VJT1_9COLE</name>
<dbReference type="GO" id="GO:0015074">
    <property type="term" value="P:DNA integration"/>
    <property type="evidence" value="ECO:0007669"/>
    <property type="project" value="InterPro"/>
</dbReference>
<dbReference type="InterPro" id="IPR013762">
    <property type="entry name" value="Integrase-like_cat_sf"/>
</dbReference>
<evidence type="ECO:0000313" key="2">
    <source>
        <dbReference type="EMBL" id="KAK5644959.1"/>
    </source>
</evidence>
<gene>
    <name evidence="2" type="ORF">RI129_006259</name>
</gene>
<keyword evidence="3" id="KW-1185">Reference proteome</keyword>
<keyword evidence="1" id="KW-0175">Coiled coil</keyword>
<dbReference type="PANTHER" id="PTHR33480:SF1">
    <property type="entry name" value="TYR RECOMBINASE DOMAIN-CONTAINING PROTEIN"/>
    <property type="match status" value="1"/>
</dbReference>
<protein>
    <submittedName>
        <fullName evidence="2">Uncharacterized protein</fullName>
    </submittedName>
</protein>
<accession>A0AAN7VJT1</accession>
<dbReference type="EMBL" id="JAVRBK010000004">
    <property type="protein sequence ID" value="KAK5644959.1"/>
    <property type="molecule type" value="Genomic_DNA"/>
</dbReference>
<sequence length="454" mass="51697">MRADEISYTAKTDPLICAVARRYLKSHPDKQFRLVTSRKMRQLAALLIEIKKVKPVKNLLQALDPANFEIIVESTKIIAKFDAKSSTYGAPSLASHMGTELKDCIDVGYNMSLKLHHRETEETAKLKALRELVTTEWRYEVSTIANNDLQQKKWNKPTLVPLAEDLVLVKKYLLAEAEKLRNDLKQNPNHIKAFKTLQEICYVQLLLLNRRRIGELQRMTVHSYTSNINNESSTEFDNCISESERVLLRSFKRVIIKGKRGRGVPVLFTEEIVRTTNLLLKVRANFVQDGNIYLFANTKSSNSISGSTAVYTHVRRAGAKNPAALTSTKLRKHLATMSQVVNLSEQDLEQLASFMGHTSEIHKSCYRLPNDLYQIAKVSKLLILNERGEASKYKGKTLDEIDIDLNAVEEENSDEDDDRENNNDNNQQQSMAETLDENICINLPEKVSYKIIIS</sequence>
<dbReference type="AlphaFoldDB" id="A0AAN7VJT1"/>
<evidence type="ECO:0000256" key="1">
    <source>
        <dbReference type="SAM" id="Coils"/>
    </source>
</evidence>
<evidence type="ECO:0000313" key="3">
    <source>
        <dbReference type="Proteomes" id="UP001329430"/>
    </source>
</evidence>
<organism evidence="2 3">
    <name type="scientific">Pyrocoelia pectoralis</name>
    <dbReference type="NCBI Taxonomy" id="417401"/>
    <lineage>
        <taxon>Eukaryota</taxon>
        <taxon>Metazoa</taxon>
        <taxon>Ecdysozoa</taxon>
        <taxon>Arthropoda</taxon>
        <taxon>Hexapoda</taxon>
        <taxon>Insecta</taxon>
        <taxon>Pterygota</taxon>
        <taxon>Neoptera</taxon>
        <taxon>Endopterygota</taxon>
        <taxon>Coleoptera</taxon>
        <taxon>Polyphaga</taxon>
        <taxon>Elateriformia</taxon>
        <taxon>Elateroidea</taxon>
        <taxon>Lampyridae</taxon>
        <taxon>Lampyrinae</taxon>
        <taxon>Pyrocoelia</taxon>
    </lineage>
</organism>
<dbReference type="Gene3D" id="1.10.443.10">
    <property type="entry name" value="Intergrase catalytic core"/>
    <property type="match status" value="1"/>
</dbReference>
<comment type="caution">
    <text evidence="2">The sequence shown here is derived from an EMBL/GenBank/DDBJ whole genome shotgun (WGS) entry which is preliminary data.</text>
</comment>
<dbReference type="GO" id="GO:0003677">
    <property type="term" value="F:DNA binding"/>
    <property type="evidence" value="ECO:0007669"/>
    <property type="project" value="InterPro"/>
</dbReference>
<feature type="coiled-coil region" evidence="1">
    <location>
        <begin position="398"/>
        <end position="425"/>
    </location>
</feature>